<dbReference type="InterPro" id="IPR016920">
    <property type="entry name" value="UCP029477"/>
</dbReference>
<dbReference type="PIRSF" id="PIRSF029477">
    <property type="entry name" value="UCP029477"/>
    <property type="match status" value="1"/>
</dbReference>
<sequence>MENIQATAEVLNDLVQINNDRTEGYQRALKDLKENETDLKALFTTLIGDSHRFKLELGTEIQVLGQDIDNGTTTSGKIHRTWLDVKAAFTAHDTHDILEECEFGEDAIVKAYREALEEKSLSAHLRGVVNTQLNELLDAHDEIKALRDRVQ</sequence>
<feature type="domain" description="DUF2383" evidence="1">
    <location>
        <begin position="7"/>
        <end position="118"/>
    </location>
</feature>
<dbReference type="InterPro" id="IPR011971">
    <property type="entry name" value="CHP02284"/>
</dbReference>
<proteinExistence type="predicted"/>
<comment type="caution">
    <text evidence="2">The sequence shown here is derived from an EMBL/GenBank/DDBJ whole genome shotgun (WGS) entry which is preliminary data.</text>
</comment>
<dbReference type="Proteomes" id="UP000548326">
    <property type="component" value="Unassembled WGS sequence"/>
</dbReference>
<name>A0A841JJK9_9SPHI</name>
<accession>A0A841JJK9</accession>
<dbReference type="InterPro" id="IPR019052">
    <property type="entry name" value="DUF2383"/>
</dbReference>
<protein>
    <submittedName>
        <fullName evidence="2">Uncharacterized protein (TIGR02284 family)</fullName>
    </submittedName>
</protein>
<dbReference type="NCBIfam" id="TIGR02284">
    <property type="entry name" value="PA2169 family four-helix-bundle protein"/>
    <property type="match status" value="1"/>
</dbReference>
<organism evidence="2 3">
    <name type="scientific">Mucilaginibacter lappiensis</name>
    <dbReference type="NCBI Taxonomy" id="354630"/>
    <lineage>
        <taxon>Bacteria</taxon>
        <taxon>Pseudomonadati</taxon>
        <taxon>Bacteroidota</taxon>
        <taxon>Sphingobacteriia</taxon>
        <taxon>Sphingobacteriales</taxon>
        <taxon>Sphingobacteriaceae</taxon>
        <taxon>Mucilaginibacter</taxon>
    </lineage>
</organism>
<evidence type="ECO:0000259" key="1">
    <source>
        <dbReference type="Pfam" id="PF09537"/>
    </source>
</evidence>
<reference evidence="2 3" key="1">
    <citation type="submission" date="2020-08" db="EMBL/GenBank/DDBJ databases">
        <title>Genomic Encyclopedia of Type Strains, Phase IV (KMG-V): Genome sequencing to study the core and pangenomes of soil and plant-associated prokaryotes.</title>
        <authorList>
            <person name="Whitman W."/>
        </authorList>
    </citation>
    <scope>NUCLEOTIDE SEQUENCE [LARGE SCALE GENOMIC DNA]</scope>
    <source>
        <strain evidence="2 3">MP601</strain>
    </source>
</reference>
<evidence type="ECO:0000313" key="2">
    <source>
        <dbReference type="EMBL" id="MBB6130462.1"/>
    </source>
</evidence>
<evidence type="ECO:0000313" key="3">
    <source>
        <dbReference type="Proteomes" id="UP000548326"/>
    </source>
</evidence>
<dbReference type="AlphaFoldDB" id="A0A841JJK9"/>
<dbReference type="RefSeq" id="WP_183589251.1">
    <property type="nucleotide sequence ID" value="NZ_JACHCA010000015.1"/>
</dbReference>
<dbReference type="Gene3D" id="1.20.1260.10">
    <property type="match status" value="1"/>
</dbReference>
<dbReference type="EMBL" id="JACHCA010000015">
    <property type="protein sequence ID" value="MBB6130462.1"/>
    <property type="molecule type" value="Genomic_DNA"/>
</dbReference>
<gene>
    <name evidence="2" type="ORF">HDF22_004602</name>
</gene>
<dbReference type="Pfam" id="PF09537">
    <property type="entry name" value="DUF2383"/>
    <property type="match status" value="1"/>
</dbReference>
<dbReference type="InterPro" id="IPR012347">
    <property type="entry name" value="Ferritin-like"/>
</dbReference>